<feature type="transmembrane region" description="Helical" evidence="1">
    <location>
        <begin position="58"/>
        <end position="78"/>
    </location>
</feature>
<proteinExistence type="predicted"/>
<keyword evidence="1" id="KW-0472">Membrane</keyword>
<evidence type="ECO:0000313" key="2">
    <source>
        <dbReference type="EMBL" id="GAC05690.1"/>
    </source>
</evidence>
<dbReference type="EMBL" id="BAEK01000042">
    <property type="protein sequence ID" value="GAC05690.1"/>
    <property type="molecule type" value="Genomic_DNA"/>
</dbReference>
<feature type="transmembrane region" description="Helical" evidence="1">
    <location>
        <begin position="12"/>
        <end position="38"/>
    </location>
</feature>
<accession>A0ABQ0I8I5</accession>
<name>A0ABQ0I8I5_9ALTE</name>
<protein>
    <recommendedName>
        <fullName evidence="4">Cytochrome b561 bacterial/Ni-hydrogenase domain-containing protein</fullName>
    </recommendedName>
</protein>
<evidence type="ECO:0008006" key="4">
    <source>
        <dbReference type="Google" id="ProtNLM"/>
    </source>
</evidence>
<reference evidence="2 3" key="1">
    <citation type="journal article" date="2014" name="Environ. Microbiol.">
        <title>Comparative genomics of the marine bacterial genus Glaciecola reveals the high degree of genomic diversity and genomic characteristic for cold adaptation.</title>
        <authorList>
            <person name="Qin Q.L."/>
            <person name="Xie B.B."/>
            <person name="Yu Y."/>
            <person name="Shu Y.L."/>
            <person name="Rong J.C."/>
            <person name="Zhang Y.J."/>
            <person name="Zhao D.L."/>
            <person name="Chen X.L."/>
            <person name="Zhang X.Y."/>
            <person name="Chen B."/>
            <person name="Zhou B.C."/>
            <person name="Zhang Y.Z."/>
        </authorList>
    </citation>
    <scope>NUCLEOTIDE SEQUENCE [LARGE SCALE GENOMIC DNA]</scope>
    <source>
        <strain evidence="2 3">NO2</strain>
    </source>
</reference>
<sequence>MKLKLPDSSDYGVAASVQGLGLGALFLVLFSGLIWFITWNANLSWANDVEDVHKFVTGFVQAYIIGHGVMGILHVFVYSKSLKGGGDKYH</sequence>
<dbReference type="Proteomes" id="UP000008372">
    <property type="component" value="Unassembled WGS sequence"/>
</dbReference>
<gene>
    <name evidence="2" type="ORF">GAGA_2851</name>
</gene>
<organism evidence="2 3">
    <name type="scientific">Paraglaciecola agarilytica NO2</name>
    <dbReference type="NCBI Taxonomy" id="1125747"/>
    <lineage>
        <taxon>Bacteria</taxon>
        <taxon>Pseudomonadati</taxon>
        <taxon>Pseudomonadota</taxon>
        <taxon>Gammaproteobacteria</taxon>
        <taxon>Alteromonadales</taxon>
        <taxon>Alteromonadaceae</taxon>
        <taxon>Paraglaciecola</taxon>
    </lineage>
</organism>
<keyword evidence="1" id="KW-0812">Transmembrane</keyword>
<evidence type="ECO:0000313" key="3">
    <source>
        <dbReference type="Proteomes" id="UP000008372"/>
    </source>
</evidence>
<keyword evidence="1" id="KW-1133">Transmembrane helix</keyword>
<evidence type="ECO:0000256" key="1">
    <source>
        <dbReference type="SAM" id="Phobius"/>
    </source>
</evidence>
<comment type="caution">
    <text evidence="2">The sequence shown here is derived from an EMBL/GenBank/DDBJ whole genome shotgun (WGS) entry which is preliminary data.</text>
</comment>
<keyword evidence="3" id="KW-1185">Reference proteome</keyword>